<evidence type="ECO:0000313" key="6">
    <source>
        <dbReference type="Proteomes" id="UP000228380"/>
    </source>
</evidence>
<evidence type="ECO:0000256" key="3">
    <source>
        <dbReference type="ARBA" id="ARBA00023002"/>
    </source>
</evidence>
<sequence>MQYLHAALTETLRIYPAVPEDPKICFSDDTLPGGFDVKKGDMVCFLPYSMGRMKVLLGVDAEVFRPERWLDENGVSDLRNPSSSLPFRLAQA</sequence>
<keyword evidence="4" id="KW-0408">Iron</keyword>
<dbReference type="PANTHER" id="PTHR24296">
    <property type="entry name" value="CYTOCHROME P450"/>
    <property type="match status" value="1"/>
</dbReference>
<proteinExistence type="inferred from homology"/>
<organism evidence="6 7">
    <name type="scientific">Phoenix dactylifera</name>
    <name type="common">Date palm</name>
    <dbReference type="NCBI Taxonomy" id="42345"/>
    <lineage>
        <taxon>Eukaryota</taxon>
        <taxon>Viridiplantae</taxon>
        <taxon>Streptophyta</taxon>
        <taxon>Embryophyta</taxon>
        <taxon>Tracheophyta</taxon>
        <taxon>Spermatophyta</taxon>
        <taxon>Magnoliopsida</taxon>
        <taxon>Liliopsida</taxon>
        <taxon>Arecaceae</taxon>
        <taxon>Coryphoideae</taxon>
        <taxon>Phoeniceae</taxon>
        <taxon>Phoenix</taxon>
    </lineage>
</organism>
<dbReference type="KEGG" id="pda:120105574"/>
<dbReference type="RefSeq" id="XP_038973878.1">
    <property type="nucleotide sequence ID" value="XM_039117950.1"/>
</dbReference>
<evidence type="ECO:0000313" key="8">
    <source>
        <dbReference type="RefSeq" id="XP_038974087.1"/>
    </source>
</evidence>
<name>A0A8B8ZQV4_PHODC</name>
<dbReference type="Pfam" id="PF00067">
    <property type="entry name" value="p450"/>
    <property type="match status" value="1"/>
</dbReference>
<dbReference type="SUPFAM" id="SSF48264">
    <property type="entry name" value="Cytochrome P450"/>
    <property type="match status" value="1"/>
</dbReference>
<dbReference type="InterPro" id="IPR001128">
    <property type="entry name" value="Cyt_P450"/>
</dbReference>
<evidence type="ECO:0000256" key="5">
    <source>
        <dbReference type="SAM" id="MobiDB-lite"/>
    </source>
</evidence>
<evidence type="ECO:0000256" key="1">
    <source>
        <dbReference type="ARBA" id="ARBA00010617"/>
    </source>
</evidence>
<dbReference type="GeneID" id="120105455"/>
<keyword evidence="3" id="KW-0560">Oxidoreductase</keyword>
<dbReference type="KEGG" id="pda:120105455"/>
<keyword evidence="6" id="KW-1185">Reference proteome</keyword>
<dbReference type="RefSeq" id="XP_038974087.1">
    <property type="nucleotide sequence ID" value="XM_039118159.1"/>
</dbReference>
<comment type="similarity">
    <text evidence="1">Belongs to the cytochrome P450 family.</text>
</comment>
<dbReference type="InterPro" id="IPR036396">
    <property type="entry name" value="Cyt_P450_sf"/>
</dbReference>
<dbReference type="GO" id="GO:0005506">
    <property type="term" value="F:iron ion binding"/>
    <property type="evidence" value="ECO:0007669"/>
    <property type="project" value="InterPro"/>
</dbReference>
<evidence type="ECO:0000256" key="4">
    <source>
        <dbReference type="ARBA" id="ARBA00023004"/>
    </source>
</evidence>
<protein>
    <submittedName>
        <fullName evidence="7 8">Cytochrome P450 704C1-like</fullName>
    </submittedName>
</protein>
<reference evidence="7 8" key="1">
    <citation type="submission" date="2025-04" db="UniProtKB">
        <authorList>
            <consortium name="RefSeq"/>
        </authorList>
    </citation>
    <scope>IDENTIFICATION</scope>
    <source>
        <tissue evidence="7 8">Young leaves</tissue>
    </source>
</reference>
<dbReference type="GO" id="GO:0020037">
    <property type="term" value="F:heme binding"/>
    <property type="evidence" value="ECO:0007669"/>
    <property type="project" value="InterPro"/>
</dbReference>
<evidence type="ECO:0000256" key="2">
    <source>
        <dbReference type="ARBA" id="ARBA00022723"/>
    </source>
</evidence>
<dbReference type="Gene3D" id="1.10.630.10">
    <property type="entry name" value="Cytochrome P450"/>
    <property type="match status" value="1"/>
</dbReference>
<dbReference type="PRINTS" id="PR00465">
    <property type="entry name" value="EP450IV"/>
</dbReference>
<evidence type="ECO:0000313" key="7">
    <source>
        <dbReference type="RefSeq" id="XP_038973878.1"/>
    </source>
</evidence>
<dbReference type="Proteomes" id="UP000228380">
    <property type="component" value="Unplaced"/>
</dbReference>
<accession>A0A8B8ZQV4</accession>
<dbReference type="GO" id="GO:0016705">
    <property type="term" value="F:oxidoreductase activity, acting on paired donors, with incorporation or reduction of molecular oxygen"/>
    <property type="evidence" value="ECO:0007669"/>
    <property type="project" value="InterPro"/>
</dbReference>
<dbReference type="AlphaFoldDB" id="A0A8B8ZQV4"/>
<dbReference type="InterPro" id="IPR002403">
    <property type="entry name" value="Cyt_P450_E_grp-IV"/>
</dbReference>
<feature type="region of interest" description="Disordered" evidence="5">
    <location>
        <begin position="73"/>
        <end position="92"/>
    </location>
</feature>
<dbReference type="GO" id="GO:0004497">
    <property type="term" value="F:monooxygenase activity"/>
    <property type="evidence" value="ECO:0007669"/>
    <property type="project" value="InterPro"/>
</dbReference>
<keyword evidence="2" id="KW-0479">Metal-binding</keyword>
<dbReference type="OrthoDB" id="1470350at2759"/>
<gene>
    <name evidence="7" type="primary">LOC120105455</name>
    <name evidence="8" type="synonym">LOC120105574</name>
</gene>